<dbReference type="InterPro" id="IPR041895">
    <property type="entry name" value="ArdA_dom1"/>
</dbReference>
<proteinExistence type="predicted"/>
<gene>
    <name evidence="1" type="ORF">GCM10023211_08750</name>
</gene>
<dbReference type="Proteomes" id="UP001500171">
    <property type="component" value="Unassembled WGS sequence"/>
</dbReference>
<dbReference type="Pfam" id="PF07275">
    <property type="entry name" value="ArdA"/>
    <property type="match status" value="1"/>
</dbReference>
<dbReference type="RefSeq" id="WP_345489203.1">
    <property type="nucleotide sequence ID" value="NZ_BAABHY010000001.1"/>
</dbReference>
<dbReference type="InterPro" id="IPR041893">
    <property type="entry name" value="ArdA_dom3"/>
</dbReference>
<evidence type="ECO:0000313" key="1">
    <source>
        <dbReference type="EMBL" id="GAA5107532.1"/>
    </source>
</evidence>
<reference evidence="2" key="1">
    <citation type="journal article" date="2019" name="Int. J. Syst. Evol. Microbiol.">
        <title>The Global Catalogue of Microorganisms (GCM) 10K type strain sequencing project: providing services to taxonomists for standard genome sequencing and annotation.</title>
        <authorList>
            <consortium name="The Broad Institute Genomics Platform"/>
            <consortium name="The Broad Institute Genome Sequencing Center for Infectious Disease"/>
            <person name="Wu L."/>
            <person name="Ma J."/>
        </authorList>
    </citation>
    <scope>NUCLEOTIDE SEQUENCE [LARGE SCALE GENOMIC DNA]</scope>
    <source>
        <strain evidence="2">JCM 18050</strain>
    </source>
</reference>
<evidence type="ECO:0000313" key="2">
    <source>
        <dbReference type="Proteomes" id="UP001500171"/>
    </source>
</evidence>
<dbReference type="EMBL" id="BAABHY010000001">
    <property type="protein sequence ID" value="GAA5107532.1"/>
    <property type="molecule type" value="Genomic_DNA"/>
</dbReference>
<dbReference type="Gene3D" id="1.10.10.1190">
    <property type="entry name" value="Antirestriction protein ArdA, domain 3"/>
    <property type="match status" value="1"/>
</dbReference>
<comment type="caution">
    <text evidence="1">The sequence shown here is derived from an EMBL/GenBank/DDBJ whole genome shotgun (WGS) entry which is preliminary data.</text>
</comment>
<accession>A0ABP9N8I8</accession>
<keyword evidence="2" id="KW-1185">Reference proteome</keyword>
<dbReference type="InterPro" id="IPR009899">
    <property type="entry name" value="ArdA"/>
</dbReference>
<protein>
    <submittedName>
        <fullName evidence="1">Antirestriction protein ArdA</fullName>
    </submittedName>
</protein>
<name>A0ABP9N8I8_9GAMM</name>
<organism evidence="1 2">
    <name type="scientific">Orbus sasakiae</name>
    <dbReference type="NCBI Taxonomy" id="1078475"/>
    <lineage>
        <taxon>Bacteria</taxon>
        <taxon>Pseudomonadati</taxon>
        <taxon>Pseudomonadota</taxon>
        <taxon>Gammaproteobacteria</taxon>
        <taxon>Orbales</taxon>
        <taxon>Orbaceae</taxon>
        <taxon>Orbus</taxon>
    </lineage>
</organism>
<dbReference type="Gene3D" id="3.10.20.480">
    <property type="entry name" value="Antirestriction protein ArdA, domain 1"/>
    <property type="match status" value="1"/>
</dbReference>
<sequence length="217" mass="24779">MQTLPVEALCPKSVSPDLGVISVFITNLGRYNEGELVGEWLSLPTSQEELANCLKRIGIDGVNYEEYFLTDYESTVDGVSSYISQYSNLNELNYLAYQLEELTNVEIELYEAIIYIGEYVQSLADLINLPDNLDCFQCLWDVKDEYDLGYYWIDESGCYSTKELGNLMNYFDYERYGHDIALEQGGTFASCGYVYHTGESFIESYDGKNIPEEYCVS</sequence>